<dbReference type="KEGG" id="pmj:P9211_17161"/>
<evidence type="ECO:0000313" key="2">
    <source>
        <dbReference type="Proteomes" id="UP000000788"/>
    </source>
</evidence>
<dbReference type="Proteomes" id="UP000000788">
    <property type="component" value="Chromosome"/>
</dbReference>
<dbReference type="OrthoDB" id="511517at2"/>
<dbReference type="HOGENOM" id="CLU_1755218_0_0_3"/>
<organism evidence="1 2">
    <name type="scientific">Prochlorococcus marinus (strain MIT 9211)</name>
    <dbReference type="NCBI Taxonomy" id="93059"/>
    <lineage>
        <taxon>Bacteria</taxon>
        <taxon>Bacillati</taxon>
        <taxon>Cyanobacteriota</taxon>
        <taxon>Cyanophyceae</taxon>
        <taxon>Synechococcales</taxon>
        <taxon>Prochlorococcaceae</taxon>
        <taxon>Prochlorococcus</taxon>
    </lineage>
</organism>
<keyword evidence="2" id="KW-1185">Reference proteome</keyword>
<evidence type="ECO:0000313" key="1">
    <source>
        <dbReference type="EMBL" id="ABX09647.1"/>
    </source>
</evidence>
<accession>A9BCT5</accession>
<dbReference type="eggNOG" id="ENOG5033WEB">
    <property type="taxonomic scope" value="Bacteria"/>
</dbReference>
<name>A9BCT5_PROM4</name>
<gene>
    <name evidence="1" type="ordered locus">P9211_17161</name>
</gene>
<dbReference type="EMBL" id="CP000878">
    <property type="protein sequence ID" value="ABX09647.1"/>
    <property type="molecule type" value="Genomic_DNA"/>
</dbReference>
<proteinExistence type="predicted"/>
<dbReference type="STRING" id="93059.P9211_17161"/>
<dbReference type="AlphaFoldDB" id="A9BCT5"/>
<protein>
    <submittedName>
        <fullName evidence="1">Uncharacterized protein</fullName>
    </submittedName>
</protein>
<reference evidence="1 2" key="1">
    <citation type="journal article" date="2007" name="PLoS Genet.">
        <title>Patterns and implications of gene gain and loss in the evolution of Prochlorococcus.</title>
        <authorList>
            <person name="Kettler G.C."/>
            <person name="Martiny A.C."/>
            <person name="Huang K."/>
            <person name="Zucker J."/>
            <person name="Coleman M.L."/>
            <person name="Rodrigue S."/>
            <person name="Chen F."/>
            <person name="Lapidus A."/>
            <person name="Ferriera S."/>
            <person name="Johnson J."/>
            <person name="Steglich C."/>
            <person name="Church G.M."/>
            <person name="Richardson P."/>
            <person name="Chisholm S.W."/>
        </authorList>
    </citation>
    <scope>NUCLEOTIDE SEQUENCE [LARGE SCALE GENOMIC DNA]</scope>
    <source>
        <strain evidence="2">MIT 9211</strain>
    </source>
</reference>
<sequence>MNAVEQGKTVAFAQALASIGTLVRNYFPSASLNLSPWRDDPETREWFEEDSLDLAVHFPGWSPKLQCRSLLIQLSISNEENGALPKLLGILIRGMTFDGERWRLVTAGDWQPTGSHLPHPDQMNQLQAICRDLFDLFPSNSF</sequence>
<dbReference type="RefSeq" id="WP_012196267.1">
    <property type="nucleotide sequence ID" value="NC_009976.1"/>
</dbReference>